<dbReference type="KEGG" id="vta:A0638"/>
<dbReference type="Proteomes" id="UP000235828">
    <property type="component" value="Chromosome A"/>
</dbReference>
<reference evidence="1 2" key="1">
    <citation type="submission" date="2017-10" db="EMBL/GenBank/DDBJ databases">
        <authorList>
            <person name="Banno H."/>
            <person name="Chua N.-H."/>
        </authorList>
    </citation>
    <scope>NUCLEOTIDE SEQUENCE [LARGE SCALE GENOMIC DNA]</scope>
    <source>
        <strain evidence="1">Vibrio tapetis CECT4600</strain>
    </source>
</reference>
<dbReference type="EMBL" id="LT960611">
    <property type="protein sequence ID" value="SON48617.1"/>
    <property type="molecule type" value="Genomic_DNA"/>
</dbReference>
<dbReference type="AlphaFoldDB" id="A0A2N8Z9Q1"/>
<gene>
    <name evidence="1" type="ORF">VTAP4600_A0638</name>
</gene>
<evidence type="ECO:0000313" key="1">
    <source>
        <dbReference type="EMBL" id="SON48617.1"/>
    </source>
</evidence>
<keyword evidence="2" id="KW-1185">Reference proteome</keyword>
<evidence type="ECO:0000313" key="2">
    <source>
        <dbReference type="Proteomes" id="UP000235828"/>
    </source>
</evidence>
<sequence>MASCLILGVDSYLKVSPSLPLNECQLVAISTTEYNDMVTTPINQLTIDPEIYTLVSGYMLLSFLSGHVLGRILKGLGKG</sequence>
<name>A0A2N8Z9Q1_9VIBR</name>
<proteinExistence type="predicted"/>
<organism evidence="1 2">
    <name type="scientific">Vibrio tapetis subsp. tapetis</name>
    <dbReference type="NCBI Taxonomy" id="1671868"/>
    <lineage>
        <taxon>Bacteria</taxon>
        <taxon>Pseudomonadati</taxon>
        <taxon>Pseudomonadota</taxon>
        <taxon>Gammaproteobacteria</taxon>
        <taxon>Vibrionales</taxon>
        <taxon>Vibrionaceae</taxon>
        <taxon>Vibrio</taxon>
    </lineage>
</organism>
<protein>
    <submittedName>
        <fullName evidence="1">Uncharacterized protein</fullName>
    </submittedName>
</protein>
<accession>A0A2N8Z9Q1</accession>